<feature type="region of interest" description="Disordered" evidence="1">
    <location>
        <begin position="179"/>
        <end position="215"/>
    </location>
</feature>
<evidence type="ECO:0000313" key="3">
    <source>
        <dbReference type="Proteomes" id="UP000675881"/>
    </source>
</evidence>
<accession>A0A7R8CCM3</accession>
<sequence>MYGYYHQNPVSQQTTPSHEAIHLYSEEEYPVIRQRPKHPSNPSSASYLDLSSNGYVTSTPECASRRLNFTSDDSGNVSDLWSEISSPLIQLRNNWRRQSIVVLSGAVYSVQITLNSSRERGVKLSGKYASILYAHQRVYNSSRPSRIPLGVIRDESGKVLSGKRAAIQFSYNKRNVVIQDTQTDTETPPAPKVVKVEPSQSQSESNSNEITENKRKEIVKKVASFGHFATSRKTNEKEIRGVKKGGKELEDEKKGSGNDDEKKQKKRPIKKEESNLKKKRSKNENLQSKNPSLEPIDLDEIF</sequence>
<protein>
    <submittedName>
        <fullName evidence="2">(salmon louse) hypothetical protein</fullName>
    </submittedName>
</protein>
<keyword evidence="3" id="KW-1185">Reference proteome</keyword>
<dbReference type="AlphaFoldDB" id="A0A7R8CCM3"/>
<feature type="region of interest" description="Disordered" evidence="1">
    <location>
        <begin position="232"/>
        <end position="302"/>
    </location>
</feature>
<dbReference type="Proteomes" id="UP000675881">
    <property type="component" value="Chromosome 1"/>
</dbReference>
<evidence type="ECO:0000256" key="1">
    <source>
        <dbReference type="SAM" id="MobiDB-lite"/>
    </source>
</evidence>
<feature type="compositionally biased region" description="Low complexity" evidence="1">
    <location>
        <begin position="199"/>
        <end position="209"/>
    </location>
</feature>
<feature type="compositionally biased region" description="Basic and acidic residues" evidence="1">
    <location>
        <begin position="233"/>
        <end position="263"/>
    </location>
</feature>
<gene>
    <name evidence="2" type="ORF">LSAA_2121</name>
</gene>
<dbReference type="EMBL" id="HG994580">
    <property type="protein sequence ID" value="CAF2772666.1"/>
    <property type="molecule type" value="Genomic_DNA"/>
</dbReference>
<name>A0A7R8CCM3_LEPSM</name>
<reference evidence="2" key="1">
    <citation type="submission" date="2021-02" db="EMBL/GenBank/DDBJ databases">
        <authorList>
            <person name="Bekaert M."/>
        </authorList>
    </citation>
    <scope>NUCLEOTIDE SEQUENCE</scope>
    <source>
        <strain evidence="2">IoA-00</strain>
    </source>
</reference>
<proteinExistence type="predicted"/>
<organism evidence="2 3">
    <name type="scientific">Lepeophtheirus salmonis</name>
    <name type="common">Salmon louse</name>
    <name type="synonym">Caligus salmonis</name>
    <dbReference type="NCBI Taxonomy" id="72036"/>
    <lineage>
        <taxon>Eukaryota</taxon>
        <taxon>Metazoa</taxon>
        <taxon>Ecdysozoa</taxon>
        <taxon>Arthropoda</taxon>
        <taxon>Crustacea</taxon>
        <taxon>Multicrustacea</taxon>
        <taxon>Hexanauplia</taxon>
        <taxon>Copepoda</taxon>
        <taxon>Siphonostomatoida</taxon>
        <taxon>Caligidae</taxon>
        <taxon>Lepeophtheirus</taxon>
    </lineage>
</organism>
<evidence type="ECO:0000313" key="2">
    <source>
        <dbReference type="EMBL" id="CAF2772666.1"/>
    </source>
</evidence>